<evidence type="ECO:0000256" key="1">
    <source>
        <dbReference type="ARBA" id="ARBA00004613"/>
    </source>
</evidence>
<gene>
    <name evidence="13" type="ORF">PIB30_084987</name>
</gene>
<comment type="caution">
    <text evidence="13">The sequence shown here is derived from an EMBL/GenBank/DDBJ whole genome shotgun (WGS) entry which is preliminary data.</text>
</comment>
<dbReference type="InterPro" id="IPR010259">
    <property type="entry name" value="S8pro/Inhibitor_I9"/>
</dbReference>
<dbReference type="Gene3D" id="2.60.40.2310">
    <property type="match status" value="1"/>
</dbReference>
<evidence type="ECO:0000313" key="13">
    <source>
        <dbReference type="EMBL" id="MED6114896.1"/>
    </source>
</evidence>
<keyword evidence="3" id="KW-0964">Secreted</keyword>
<dbReference type="Pfam" id="PF17766">
    <property type="entry name" value="fn3_6"/>
    <property type="match status" value="1"/>
</dbReference>
<feature type="signal peptide" evidence="9">
    <location>
        <begin position="1"/>
        <end position="26"/>
    </location>
</feature>
<dbReference type="InterPro" id="IPR041469">
    <property type="entry name" value="Subtilisin-like_FN3"/>
</dbReference>
<evidence type="ECO:0000256" key="9">
    <source>
        <dbReference type="SAM" id="SignalP"/>
    </source>
</evidence>
<dbReference type="CDD" id="cd04852">
    <property type="entry name" value="Peptidases_S8_3"/>
    <property type="match status" value="1"/>
</dbReference>
<keyword evidence="5 9" id="KW-0732">Signal</keyword>
<dbReference type="Gene3D" id="3.30.70.80">
    <property type="entry name" value="Peptidase S8 propeptide/proteinase inhibitor I9"/>
    <property type="match status" value="1"/>
</dbReference>
<dbReference type="Proteomes" id="UP001341840">
    <property type="component" value="Unassembled WGS sequence"/>
</dbReference>
<evidence type="ECO:0000259" key="11">
    <source>
        <dbReference type="Pfam" id="PF05922"/>
    </source>
</evidence>
<feature type="active site" description="Charge relay system" evidence="8">
    <location>
        <position position="524"/>
    </location>
</feature>
<dbReference type="EMBL" id="JASCZI010001399">
    <property type="protein sequence ID" value="MED6114896.1"/>
    <property type="molecule type" value="Genomic_DNA"/>
</dbReference>
<reference evidence="13 14" key="1">
    <citation type="journal article" date="2023" name="Plants (Basel)">
        <title>Bridging the Gap: Combining Genomics and Transcriptomics Approaches to Understand Stylosanthes scabra, an Orphan Legume from the Brazilian Caatinga.</title>
        <authorList>
            <person name="Ferreira-Neto J.R.C."/>
            <person name="da Silva M.D."/>
            <person name="Binneck E."/>
            <person name="de Melo N.F."/>
            <person name="da Silva R.H."/>
            <person name="de Melo A.L.T.M."/>
            <person name="Pandolfi V."/>
            <person name="Bustamante F.O."/>
            <person name="Brasileiro-Vidal A.C."/>
            <person name="Benko-Iseppon A.M."/>
        </authorList>
    </citation>
    <scope>NUCLEOTIDE SEQUENCE [LARGE SCALE GENOMIC DNA]</scope>
    <source>
        <tissue evidence="13">Leaves</tissue>
    </source>
</reference>
<proteinExistence type="inferred from homology"/>
<keyword evidence="6 8" id="KW-0378">Hydrolase</keyword>
<evidence type="ECO:0000256" key="2">
    <source>
        <dbReference type="ARBA" id="ARBA00011073"/>
    </source>
</evidence>
<dbReference type="PRINTS" id="PR00723">
    <property type="entry name" value="SUBTILISIN"/>
</dbReference>
<evidence type="ECO:0000256" key="7">
    <source>
        <dbReference type="ARBA" id="ARBA00022825"/>
    </source>
</evidence>
<sequence>MANLNLVVCSVMITILVFTLFTTCDANNNNDDNPKLHIVYMGSLPETTNSYSPTSHHLNLLQQVLDGSSNPANSLVRSYKRSFNGFAAMLTNEQAAKLAEMEEVVSVFPSMTFQTQTTRSWDFLGFPKAVKRQPKSIESNLVVGVIDTGIWPESESFNDKDFTGPIPKKWKGTCAGGKNFTCNKKLIGARFYVDDSARDGLGHGSHTASTAAGNYVDNVGFFGIAQGTARGAVPSARIAAYKICNAQGCAGASILAAYDDAIADGVDIISISVGYKFAVRLEIDPNAIGSFHAMAKGILVSQSAGNSGALPSSVASIAPWLISVAANTIDRRIVDKVVLGNGKVFIGNTINPFESNRRKIPIALSNGNSGDCPKEYADRCLCLDKKLVNGKIVLCDQYSDDVLKVSGAAGGVVNVDTGNVGYVSLLPFAPLLPQDYELIKSYRNSTKDPRAEILKSESARDRNAPKVAIFSGRGPNYLIPEILKPDISAPGVDILAAYSPISTPTQDPDNDNRSVSYSILSGTSMSCPHVSGIATYVKSFHPDWSPAAIKSAILTTATPMVRSSVYDVGEYEYGSGQANPVQALNPGLVYDITKGDYVQMLCNLGYNNTIIKLISGEVNPCNGAADRSLVRNLNYPTFAARILPNVTFSISFGRTVTNVGLANSSYKVTITPNPEVKITVTPTVLSFKALNEKKSFVVDVSGKVPRKSVVISSIVWSDGIHNIRSPIVIDISSGDEE</sequence>
<keyword evidence="14" id="KW-1185">Reference proteome</keyword>
<feature type="active site" description="Charge relay system" evidence="8">
    <location>
        <position position="147"/>
    </location>
</feature>
<keyword evidence="7 8" id="KW-0720">Serine protease</keyword>
<feature type="domain" description="Inhibitor I9" evidence="11">
    <location>
        <begin position="37"/>
        <end position="115"/>
    </location>
</feature>
<evidence type="ECO:0000256" key="4">
    <source>
        <dbReference type="ARBA" id="ARBA00022670"/>
    </source>
</evidence>
<feature type="domain" description="Subtilisin-like protease fibronectin type-III" evidence="12">
    <location>
        <begin position="632"/>
        <end position="729"/>
    </location>
</feature>
<dbReference type="InterPro" id="IPR036852">
    <property type="entry name" value="Peptidase_S8/S53_dom_sf"/>
</dbReference>
<dbReference type="PROSITE" id="PS00138">
    <property type="entry name" value="SUBTILASE_SER"/>
    <property type="match status" value="1"/>
</dbReference>
<dbReference type="InterPro" id="IPR015500">
    <property type="entry name" value="Peptidase_S8_subtilisin-rel"/>
</dbReference>
<comment type="subcellular location">
    <subcellularLocation>
        <location evidence="1">Secreted</location>
    </subcellularLocation>
</comment>
<evidence type="ECO:0000259" key="12">
    <source>
        <dbReference type="Pfam" id="PF17766"/>
    </source>
</evidence>
<dbReference type="InterPro" id="IPR000209">
    <property type="entry name" value="Peptidase_S8/S53_dom"/>
</dbReference>
<dbReference type="InterPro" id="IPR037045">
    <property type="entry name" value="S8pro/Inhibitor_I9_sf"/>
</dbReference>
<comment type="similarity">
    <text evidence="2 8">Belongs to the peptidase S8 family.</text>
</comment>
<evidence type="ECO:0000259" key="10">
    <source>
        <dbReference type="Pfam" id="PF00082"/>
    </source>
</evidence>
<protein>
    <recommendedName>
        <fullName evidence="15">Cucumisin</fullName>
    </recommendedName>
</protein>
<evidence type="ECO:0000313" key="14">
    <source>
        <dbReference type="Proteomes" id="UP001341840"/>
    </source>
</evidence>
<dbReference type="InterPro" id="IPR045051">
    <property type="entry name" value="SBT"/>
</dbReference>
<evidence type="ECO:0000256" key="3">
    <source>
        <dbReference type="ARBA" id="ARBA00022525"/>
    </source>
</evidence>
<dbReference type="CDD" id="cd02120">
    <property type="entry name" value="PA_subtilisin_like"/>
    <property type="match status" value="1"/>
</dbReference>
<dbReference type="InterPro" id="IPR034197">
    <property type="entry name" value="Peptidases_S8_3"/>
</dbReference>
<dbReference type="Pfam" id="PF00082">
    <property type="entry name" value="Peptidase_S8"/>
    <property type="match status" value="1"/>
</dbReference>
<dbReference type="Gene3D" id="3.40.50.200">
    <property type="entry name" value="Peptidase S8/S53 domain"/>
    <property type="match status" value="1"/>
</dbReference>
<keyword evidence="4 8" id="KW-0645">Protease</keyword>
<evidence type="ECO:0000256" key="8">
    <source>
        <dbReference type="PROSITE-ProRule" id="PRU01240"/>
    </source>
</evidence>
<name>A0ABU6QTC7_9FABA</name>
<organism evidence="13 14">
    <name type="scientific">Stylosanthes scabra</name>
    <dbReference type="NCBI Taxonomy" id="79078"/>
    <lineage>
        <taxon>Eukaryota</taxon>
        <taxon>Viridiplantae</taxon>
        <taxon>Streptophyta</taxon>
        <taxon>Embryophyta</taxon>
        <taxon>Tracheophyta</taxon>
        <taxon>Spermatophyta</taxon>
        <taxon>Magnoliopsida</taxon>
        <taxon>eudicotyledons</taxon>
        <taxon>Gunneridae</taxon>
        <taxon>Pentapetalae</taxon>
        <taxon>rosids</taxon>
        <taxon>fabids</taxon>
        <taxon>Fabales</taxon>
        <taxon>Fabaceae</taxon>
        <taxon>Papilionoideae</taxon>
        <taxon>50 kb inversion clade</taxon>
        <taxon>dalbergioids sensu lato</taxon>
        <taxon>Dalbergieae</taxon>
        <taxon>Pterocarpus clade</taxon>
        <taxon>Stylosanthes</taxon>
    </lineage>
</organism>
<dbReference type="PROSITE" id="PS51892">
    <property type="entry name" value="SUBTILASE"/>
    <property type="match status" value="1"/>
</dbReference>
<dbReference type="PANTHER" id="PTHR10795">
    <property type="entry name" value="PROPROTEIN CONVERTASE SUBTILISIN/KEXIN"/>
    <property type="match status" value="1"/>
</dbReference>
<evidence type="ECO:0000256" key="6">
    <source>
        <dbReference type="ARBA" id="ARBA00022801"/>
    </source>
</evidence>
<feature type="domain" description="Peptidase S8/S53" evidence="10">
    <location>
        <begin position="139"/>
        <end position="559"/>
    </location>
</feature>
<accession>A0ABU6QTC7</accession>
<dbReference type="Pfam" id="PF05922">
    <property type="entry name" value="Inhibitor_I9"/>
    <property type="match status" value="1"/>
</dbReference>
<dbReference type="Gene3D" id="3.50.30.30">
    <property type="match status" value="1"/>
</dbReference>
<feature type="chain" id="PRO_5046787160" description="Cucumisin" evidence="9">
    <location>
        <begin position="27"/>
        <end position="737"/>
    </location>
</feature>
<dbReference type="SUPFAM" id="SSF52743">
    <property type="entry name" value="Subtilisin-like"/>
    <property type="match status" value="1"/>
</dbReference>
<evidence type="ECO:0008006" key="15">
    <source>
        <dbReference type="Google" id="ProtNLM"/>
    </source>
</evidence>
<feature type="active site" description="Charge relay system" evidence="8">
    <location>
        <position position="203"/>
    </location>
</feature>
<dbReference type="InterPro" id="IPR023828">
    <property type="entry name" value="Peptidase_S8_Ser-AS"/>
</dbReference>
<evidence type="ECO:0000256" key="5">
    <source>
        <dbReference type="ARBA" id="ARBA00022729"/>
    </source>
</evidence>